<gene>
    <name evidence="5" type="ORF">ACR79_14205</name>
    <name evidence="4" type="ORF">EP54_14750</name>
</gene>
<keyword evidence="2" id="KW-0472">Membrane</keyword>
<evidence type="ECO:0000313" key="5">
    <source>
        <dbReference type="EMBL" id="KSA77401.1"/>
    </source>
</evidence>
<dbReference type="PANTHER" id="PTHR46558">
    <property type="entry name" value="TRACRIPTIONAL REGULATORY PROTEIN-RELATED-RELATED"/>
    <property type="match status" value="1"/>
</dbReference>
<comment type="caution">
    <text evidence="4">The sequence shown here is derived from an EMBL/GenBank/DDBJ whole genome shotgun (WGS) entry which is preliminary data.</text>
</comment>
<dbReference type="AlphaFoldDB" id="A0A2C9TR76"/>
<protein>
    <submittedName>
        <fullName evidence="4">DNA-binding protein</fullName>
    </submittedName>
</protein>
<dbReference type="EMBL" id="LFVP01000015">
    <property type="protein sequence ID" value="KSA77401.1"/>
    <property type="molecule type" value="Genomic_DNA"/>
</dbReference>
<keyword evidence="2" id="KW-1133">Transmembrane helix</keyword>
<dbReference type="Pfam" id="PF01381">
    <property type="entry name" value="HTH_3"/>
    <property type="match status" value="1"/>
</dbReference>
<dbReference type="PROSITE" id="PS50943">
    <property type="entry name" value="HTH_CROC1"/>
    <property type="match status" value="1"/>
</dbReference>
<organism evidence="4">
    <name type="scientific">Staphylococcus aureus</name>
    <dbReference type="NCBI Taxonomy" id="1280"/>
    <lineage>
        <taxon>Bacteria</taxon>
        <taxon>Bacillati</taxon>
        <taxon>Bacillota</taxon>
        <taxon>Bacilli</taxon>
        <taxon>Bacillales</taxon>
        <taxon>Staphylococcaceae</taxon>
        <taxon>Staphylococcus</taxon>
    </lineage>
</organism>
<dbReference type="GO" id="GO:0003677">
    <property type="term" value="F:DNA binding"/>
    <property type="evidence" value="ECO:0007669"/>
    <property type="project" value="UniProtKB-KW"/>
</dbReference>
<keyword evidence="2" id="KW-0812">Transmembrane</keyword>
<dbReference type="InterPro" id="IPR010982">
    <property type="entry name" value="Lambda_DNA-bd_dom_sf"/>
</dbReference>
<evidence type="ECO:0000259" key="3">
    <source>
        <dbReference type="PROSITE" id="PS50943"/>
    </source>
</evidence>
<dbReference type="InterPro" id="IPR001387">
    <property type="entry name" value="Cro/C1-type_HTH"/>
</dbReference>
<reference evidence="5" key="3">
    <citation type="journal article" date="2016" name="J. Infect. Dis.">
        <title>Comparative Genomics of Community-Associated Methicillin-Resistant Staphylococcus aureus Shows the Emergence of Clone ST8-USA300 in Geneva, Switzerland.</title>
        <authorList>
            <person name="Von Dach E."/>
            <person name="Diene S.M."/>
            <person name="Fankhauser C."/>
            <person name="Schrenzel J."/>
            <person name="Harbarth S."/>
            <person name="Francois P."/>
        </authorList>
    </citation>
    <scope>NUCLEOTIDE SEQUENCE</scope>
    <source>
        <strain evidence="5">MRSA_S26</strain>
    </source>
</reference>
<proteinExistence type="predicted"/>
<evidence type="ECO:0000256" key="2">
    <source>
        <dbReference type="SAM" id="Phobius"/>
    </source>
</evidence>
<feature type="domain" description="HTH cro/C1-type" evidence="3">
    <location>
        <begin position="7"/>
        <end position="61"/>
    </location>
</feature>
<dbReference type="SMART" id="SM00530">
    <property type="entry name" value="HTH_XRE"/>
    <property type="match status" value="1"/>
</dbReference>
<evidence type="ECO:0000313" key="4">
    <source>
        <dbReference type="EMBL" id="KMR54056.1"/>
    </source>
</evidence>
<evidence type="ECO:0000256" key="1">
    <source>
        <dbReference type="ARBA" id="ARBA00023125"/>
    </source>
</evidence>
<accession>A0A2C9TR76</accession>
<dbReference type="EMBL" id="LALQ01000106">
    <property type="protein sequence ID" value="KMR54056.1"/>
    <property type="molecule type" value="Genomic_DNA"/>
</dbReference>
<keyword evidence="1 4" id="KW-0238">DNA-binding</keyword>
<dbReference type="Gene3D" id="1.10.260.40">
    <property type="entry name" value="lambda repressor-like DNA-binding domains"/>
    <property type="match status" value="1"/>
</dbReference>
<feature type="transmembrane region" description="Helical" evidence="2">
    <location>
        <begin position="89"/>
        <end position="107"/>
    </location>
</feature>
<reference evidence="5" key="2">
    <citation type="submission" date="2015-06" db="EMBL/GenBank/DDBJ databases">
        <authorList>
            <person name="Diene S.M."/>
            <person name="Von Dach E."/>
            <person name="Fankhauser C."/>
            <person name="Schrenzel J."/>
            <person name="Harbarth S."/>
            <person name="Francois P."/>
        </authorList>
    </citation>
    <scope>NUCLEOTIDE SEQUENCE</scope>
    <source>
        <strain evidence="5">MRSA_S26</strain>
    </source>
</reference>
<dbReference type="SUPFAM" id="SSF47413">
    <property type="entry name" value="lambda repressor-like DNA-binding domains"/>
    <property type="match status" value="1"/>
</dbReference>
<dbReference type="CDD" id="cd00093">
    <property type="entry name" value="HTH_XRE"/>
    <property type="match status" value="1"/>
</dbReference>
<dbReference type="Proteomes" id="UP000052129">
    <property type="component" value="Unassembled WGS sequence"/>
</dbReference>
<sequence>MMISKQIKDLRKQHNYTQEELAEKLNTSRQTISKWEQGISEPDLIMLMQLSQLFSVSTDYLITGSDNIIKKDNKSYYEMNFWAFMSEKWWVIIIIVIIICGTIGQIFSN</sequence>
<reference evidence="4" key="1">
    <citation type="journal article" date="2015" name="J. Infect. Dis.">
        <title>Parallel Epidemics of Community-Associated Methicillin-Resistant Staphylococcus aureus USA300 Infection in North and South America.</title>
        <authorList>
            <person name="Planet P.J."/>
            <person name="Diaz L."/>
            <person name="Kolokotronis S.O."/>
            <person name="Narechania A."/>
            <person name="Reyes J."/>
            <person name="Xing G."/>
            <person name="Rincon S."/>
            <person name="Smith H."/>
            <person name="Panesso D."/>
            <person name="Ryan C."/>
            <person name="Smith D.P."/>
            <person name="Guzman M."/>
            <person name="Zurita J."/>
            <person name="Sebra R."/>
            <person name="Deikus G."/>
            <person name="Nolan R.L."/>
            <person name="Tenover F.C."/>
            <person name="Weinstock G.M."/>
            <person name="Robinson D.A."/>
            <person name="Arias C.A."/>
        </authorList>
    </citation>
    <scope>NUCLEOTIDE SEQUENCE</scope>
    <source>
        <strain evidence="4">M121</strain>
    </source>
</reference>
<dbReference type="PANTHER" id="PTHR46558:SF4">
    <property type="entry name" value="DNA-BIDING PHAGE PROTEIN"/>
    <property type="match status" value="1"/>
</dbReference>
<name>A0A2C9TR76_STAAU</name>